<comment type="caution">
    <text evidence="2">The sequence shown here is derived from an EMBL/GenBank/DDBJ whole genome shotgun (WGS) entry which is preliminary data.</text>
</comment>
<feature type="compositionally biased region" description="Basic and acidic residues" evidence="1">
    <location>
        <begin position="135"/>
        <end position="154"/>
    </location>
</feature>
<feature type="region of interest" description="Disordered" evidence="1">
    <location>
        <begin position="397"/>
        <end position="419"/>
    </location>
</feature>
<dbReference type="AlphaFoldDB" id="A0A9P4MK54"/>
<sequence>MAGTRSSTRLNGSSSPQPESNKRKAEESPASKNSKKGKKVGDQMTLEEITQNEAAASPRVEDTEASNGAREANGSKKESNDNTFKAGDSFKGQNKDGESKTDPEKALKDSRGGSGLNKLEEGEKPNGAPEGVPLDDVHAHEEVPAQKEQSEEQTKGQSTGSAIEEDKQREEALPSNVLEKGIIYFFTRGRVGVEELESVQDLQRSHFVLRPIPDGGKIGDGVIDDQKNARLLALPKKVWPKSGKDRFMAFVESAKISIKDLKDDFLQGSEYQTKTLGSRQTPPVTAVGEGVYAITSTGNRGESHLAYMLTIPKEPGNLQEDIGIRSKGSFVISLKNPESKGPANASLPEKPDYPQEFIEEFRNRSWMPVEPKHLDYANAQMLLIGEDFESGHALEATKKDQQDEQKETPEEEIEKLENEDQIRIKHLKGDDTIFADLDVSKKDYPDVATTW</sequence>
<keyword evidence="3" id="KW-1185">Reference proteome</keyword>
<evidence type="ECO:0000313" key="2">
    <source>
        <dbReference type="EMBL" id="KAF2157860.1"/>
    </source>
</evidence>
<feature type="compositionally biased region" description="Basic and acidic residues" evidence="1">
    <location>
        <begin position="397"/>
        <end position="408"/>
    </location>
</feature>
<proteinExistence type="predicted"/>
<feature type="region of interest" description="Disordered" evidence="1">
    <location>
        <begin position="1"/>
        <end position="172"/>
    </location>
</feature>
<dbReference type="OrthoDB" id="1028014at2759"/>
<dbReference type="EMBL" id="ML996081">
    <property type="protein sequence ID" value="KAF2157860.1"/>
    <property type="molecule type" value="Genomic_DNA"/>
</dbReference>
<dbReference type="Proteomes" id="UP000799439">
    <property type="component" value="Unassembled WGS sequence"/>
</dbReference>
<feature type="compositionally biased region" description="Basic and acidic residues" evidence="1">
    <location>
        <begin position="93"/>
        <end position="111"/>
    </location>
</feature>
<protein>
    <submittedName>
        <fullName evidence="2">Uncharacterized protein</fullName>
    </submittedName>
</protein>
<name>A0A9P4MK54_9PEZI</name>
<feature type="compositionally biased region" description="Basic and acidic residues" evidence="1">
    <location>
        <begin position="20"/>
        <end position="29"/>
    </location>
</feature>
<accession>A0A9P4MK54</accession>
<gene>
    <name evidence="2" type="ORF">K461DRAFT_290132</name>
</gene>
<feature type="compositionally biased region" description="Polar residues" evidence="1">
    <location>
        <begin position="1"/>
        <end position="19"/>
    </location>
</feature>
<reference evidence="2" key="1">
    <citation type="journal article" date="2020" name="Stud. Mycol.">
        <title>101 Dothideomycetes genomes: a test case for predicting lifestyles and emergence of pathogens.</title>
        <authorList>
            <person name="Haridas S."/>
            <person name="Albert R."/>
            <person name="Binder M."/>
            <person name="Bloem J."/>
            <person name="Labutti K."/>
            <person name="Salamov A."/>
            <person name="Andreopoulos B."/>
            <person name="Baker S."/>
            <person name="Barry K."/>
            <person name="Bills G."/>
            <person name="Bluhm B."/>
            <person name="Cannon C."/>
            <person name="Castanera R."/>
            <person name="Culley D."/>
            <person name="Daum C."/>
            <person name="Ezra D."/>
            <person name="Gonzalez J."/>
            <person name="Henrissat B."/>
            <person name="Kuo A."/>
            <person name="Liang C."/>
            <person name="Lipzen A."/>
            <person name="Lutzoni F."/>
            <person name="Magnuson J."/>
            <person name="Mondo S."/>
            <person name="Nolan M."/>
            <person name="Ohm R."/>
            <person name="Pangilinan J."/>
            <person name="Park H.-J."/>
            <person name="Ramirez L."/>
            <person name="Alfaro M."/>
            <person name="Sun H."/>
            <person name="Tritt A."/>
            <person name="Yoshinaga Y."/>
            <person name="Zwiers L.-H."/>
            <person name="Turgeon B."/>
            <person name="Goodwin S."/>
            <person name="Spatafora J."/>
            <person name="Crous P."/>
            <person name="Grigoriev I."/>
        </authorList>
    </citation>
    <scope>NUCLEOTIDE SEQUENCE</scope>
    <source>
        <strain evidence="2">CBS 260.36</strain>
    </source>
</reference>
<evidence type="ECO:0000313" key="3">
    <source>
        <dbReference type="Proteomes" id="UP000799439"/>
    </source>
</evidence>
<organism evidence="2 3">
    <name type="scientific">Myriangium duriaei CBS 260.36</name>
    <dbReference type="NCBI Taxonomy" id="1168546"/>
    <lineage>
        <taxon>Eukaryota</taxon>
        <taxon>Fungi</taxon>
        <taxon>Dikarya</taxon>
        <taxon>Ascomycota</taxon>
        <taxon>Pezizomycotina</taxon>
        <taxon>Dothideomycetes</taxon>
        <taxon>Dothideomycetidae</taxon>
        <taxon>Myriangiales</taxon>
        <taxon>Myriangiaceae</taxon>
        <taxon>Myriangium</taxon>
    </lineage>
</organism>
<dbReference type="PANTHER" id="PTHR34776:SF1">
    <property type="entry name" value="F17F16.3 PROTEIN"/>
    <property type="match status" value="1"/>
</dbReference>
<dbReference type="PANTHER" id="PTHR34776">
    <property type="entry name" value="F17F16.3 PROTEIN"/>
    <property type="match status" value="1"/>
</dbReference>
<evidence type="ECO:0000256" key="1">
    <source>
        <dbReference type="SAM" id="MobiDB-lite"/>
    </source>
</evidence>